<evidence type="ECO:0000256" key="2">
    <source>
        <dbReference type="ARBA" id="ARBA00022676"/>
    </source>
</evidence>
<proteinExistence type="inferred from homology"/>
<accession>A0ABP8Y565</accession>
<dbReference type="Proteomes" id="UP001499974">
    <property type="component" value="Unassembled WGS sequence"/>
</dbReference>
<organism evidence="6 7">
    <name type="scientific">Nocardioides conyzicola</name>
    <dbReference type="NCBI Taxonomy" id="1651781"/>
    <lineage>
        <taxon>Bacteria</taxon>
        <taxon>Bacillati</taxon>
        <taxon>Actinomycetota</taxon>
        <taxon>Actinomycetes</taxon>
        <taxon>Propionibacteriales</taxon>
        <taxon>Nocardioidaceae</taxon>
        <taxon>Nocardioides</taxon>
    </lineage>
</organism>
<dbReference type="InterPro" id="IPR028098">
    <property type="entry name" value="Glyco_trans_4-like_N"/>
</dbReference>
<evidence type="ECO:0000259" key="5">
    <source>
        <dbReference type="Pfam" id="PF13439"/>
    </source>
</evidence>
<reference evidence="7" key="1">
    <citation type="journal article" date="2019" name="Int. J. Syst. Evol. Microbiol.">
        <title>The Global Catalogue of Microorganisms (GCM) 10K type strain sequencing project: providing services to taxonomists for standard genome sequencing and annotation.</title>
        <authorList>
            <consortium name="The Broad Institute Genomics Platform"/>
            <consortium name="The Broad Institute Genome Sequencing Center for Infectious Disease"/>
            <person name="Wu L."/>
            <person name="Ma J."/>
        </authorList>
    </citation>
    <scope>NUCLEOTIDE SEQUENCE [LARGE SCALE GENOMIC DNA]</scope>
    <source>
        <strain evidence="7">JCM 18531</strain>
    </source>
</reference>
<dbReference type="SUPFAM" id="SSF53756">
    <property type="entry name" value="UDP-Glycosyltransferase/glycogen phosphorylase"/>
    <property type="match status" value="1"/>
</dbReference>
<dbReference type="EMBL" id="BAABKM010000005">
    <property type="protein sequence ID" value="GAA4720839.1"/>
    <property type="molecule type" value="Genomic_DNA"/>
</dbReference>
<protein>
    <submittedName>
        <fullName evidence="6">Glycosyltransferase family 4 protein</fullName>
    </submittedName>
</protein>
<feature type="domain" description="Glycosyl transferase family 1" evidence="4">
    <location>
        <begin position="185"/>
        <end position="340"/>
    </location>
</feature>
<keyword evidence="7" id="KW-1185">Reference proteome</keyword>
<dbReference type="InterPro" id="IPR001296">
    <property type="entry name" value="Glyco_trans_1"/>
</dbReference>
<dbReference type="PANTHER" id="PTHR12526">
    <property type="entry name" value="GLYCOSYLTRANSFERASE"/>
    <property type="match status" value="1"/>
</dbReference>
<sequence>MRLVFLTWRDSTHPDGGGSEIFVEEVARELVARGHEVTIRCARHPGSAPAEDLDGVRLVRRGGRLTVYPRALAWLATRGRRYDVVVDVINGLPFGAPLVRRHGVVALIHHTHERQWQIIYPDVRGRIGWAIEHRLTPRLYRGLPHLTVSDASRADLVGIGVPESSISVVRNGVRVVPATAARSATPRLVVLTRLVPHKQVEDAFHVLARLRDELPDLRLDVVGEGWWRPHLEEALRELRLEDWVTLHGHVPDDVRDRILAEAWVMLLPSVKEGWGLAIMEAAAQGTPTIAYGSAGGVRESILDGETGLLVDDRDGLTEATRSLLVDAGLRDRLGRAARERARTFSWSSAADVVEDVAAGASAQSP</sequence>
<dbReference type="Pfam" id="PF00534">
    <property type="entry name" value="Glycos_transf_1"/>
    <property type="match status" value="1"/>
</dbReference>
<dbReference type="PANTHER" id="PTHR12526:SF640">
    <property type="entry name" value="COLANIC ACID BIOSYNTHESIS GLYCOSYLTRANSFERASE WCAL-RELATED"/>
    <property type="match status" value="1"/>
</dbReference>
<comment type="similarity">
    <text evidence="1">Belongs to the glycosyltransferase group 1 family. Glycosyltransferase 4 subfamily.</text>
</comment>
<gene>
    <name evidence="6" type="ORF">GCM10023349_46330</name>
</gene>
<evidence type="ECO:0000313" key="7">
    <source>
        <dbReference type="Proteomes" id="UP001499974"/>
    </source>
</evidence>
<evidence type="ECO:0000259" key="4">
    <source>
        <dbReference type="Pfam" id="PF00534"/>
    </source>
</evidence>
<dbReference type="RefSeq" id="WP_345524139.1">
    <property type="nucleotide sequence ID" value="NZ_BAABKM010000005.1"/>
</dbReference>
<evidence type="ECO:0000256" key="3">
    <source>
        <dbReference type="ARBA" id="ARBA00022679"/>
    </source>
</evidence>
<evidence type="ECO:0000313" key="6">
    <source>
        <dbReference type="EMBL" id="GAA4720839.1"/>
    </source>
</evidence>
<keyword evidence="2" id="KW-0328">Glycosyltransferase</keyword>
<keyword evidence="3" id="KW-0808">Transferase</keyword>
<dbReference type="CDD" id="cd03801">
    <property type="entry name" value="GT4_PimA-like"/>
    <property type="match status" value="1"/>
</dbReference>
<dbReference type="Gene3D" id="3.40.50.2000">
    <property type="entry name" value="Glycogen Phosphorylase B"/>
    <property type="match status" value="2"/>
</dbReference>
<evidence type="ECO:0000256" key="1">
    <source>
        <dbReference type="ARBA" id="ARBA00009481"/>
    </source>
</evidence>
<comment type="caution">
    <text evidence="6">The sequence shown here is derived from an EMBL/GenBank/DDBJ whole genome shotgun (WGS) entry which is preliminary data.</text>
</comment>
<dbReference type="Pfam" id="PF13439">
    <property type="entry name" value="Glyco_transf_4"/>
    <property type="match status" value="1"/>
</dbReference>
<feature type="domain" description="Glycosyltransferase subfamily 4-like N-terminal" evidence="5">
    <location>
        <begin position="17"/>
        <end position="173"/>
    </location>
</feature>
<name>A0ABP8Y565_9ACTN</name>